<sequence>MDDTPDEVYDCNWAHSCDPEFYEQASAYAIQVPESGRSDFHPLPAVRLRRPDGRMRLTEIGWKAVGQL</sequence>
<keyword evidence="2" id="KW-1185">Reference proteome</keyword>
<proteinExistence type="predicted"/>
<evidence type="ECO:0000313" key="2">
    <source>
        <dbReference type="Proteomes" id="UP000229081"/>
    </source>
</evidence>
<dbReference type="Proteomes" id="UP000229081">
    <property type="component" value="Chromosome"/>
</dbReference>
<reference evidence="1 2" key="1">
    <citation type="submission" date="2017-11" db="EMBL/GenBank/DDBJ databases">
        <title>Complete genome sequence of Sphingomonas sp. Strain Cra20, a psychrotolerant potential plant growth promoting rhizobacteria.</title>
        <authorList>
            <person name="Luo Y."/>
        </authorList>
    </citation>
    <scope>NUCLEOTIDE SEQUENCE [LARGE SCALE GENOMIC DNA]</scope>
    <source>
        <strain evidence="1 2">Cra20</strain>
    </source>
</reference>
<dbReference type="KEGG" id="sphc:CVN68_02295"/>
<accession>A0A2K8MIF6</accession>
<evidence type="ECO:0000313" key="1">
    <source>
        <dbReference type="EMBL" id="ATY30961.1"/>
    </source>
</evidence>
<dbReference type="AlphaFoldDB" id="A0A2K8MIF6"/>
<protein>
    <submittedName>
        <fullName evidence="1">Uncharacterized protein</fullName>
    </submittedName>
</protein>
<dbReference type="EMBL" id="CP024923">
    <property type="protein sequence ID" value="ATY30961.1"/>
    <property type="molecule type" value="Genomic_DNA"/>
</dbReference>
<name>A0A2K8MIF6_9SPHN</name>
<organism evidence="1 2">
    <name type="scientific">Sphingomonas psychrotolerans</name>
    <dbReference type="NCBI Taxonomy" id="1327635"/>
    <lineage>
        <taxon>Bacteria</taxon>
        <taxon>Pseudomonadati</taxon>
        <taxon>Pseudomonadota</taxon>
        <taxon>Alphaproteobacteria</taxon>
        <taxon>Sphingomonadales</taxon>
        <taxon>Sphingomonadaceae</taxon>
        <taxon>Sphingomonas</taxon>
    </lineage>
</organism>
<gene>
    <name evidence="1" type="ORF">CVN68_02295</name>
</gene>